<dbReference type="InterPro" id="IPR001841">
    <property type="entry name" value="Znf_RING"/>
</dbReference>
<proteinExistence type="predicted"/>
<dbReference type="InterPro" id="IPR018957">
    <property type="entry name" value="Znf_C3HC4_RING-type"/>
</dbReference>
<dbReference type="Proteomes" id="UP000284706">
    <property type="component" value="Unassembled WGS sequence"/>
</dbReference>
<dbReference type="Pfam" id="PF17979">
    <property type="entry name" value="zf-CRD"/>
    <property type="match status" value="1"/>
</dbReference>
<evidence type="ECO:0000256" key="2">
    <source>
        <dbReference type="ARBA" id="ARBA00022679"/>
    </source>
</evidence>
<keyword evidence="3" id="KW-0479">Metal-binding</keyword>
<protein>
    <recommendedName>
        <fullName evidence="11">RING-type domain-containing protein</fullName>
    </recommendedName>
</protein>
<organism evidence="12 13">
    <name type="scientific">Gymnopilus dilepis</name>
    <dbReference type="NCBI Taxonomy" id="231916"/>
    <lineage>
        <taxon>Eukaryota</taxon>
        <taxon>Fungi</taxon>
        <taxon>Dikarya</taxon>
        <taxon>Basidiomycota</taxon>
        <taxon>Agaricomycotina</taxon>
        <taxon>Agaricomycetes</taxon>
        <taxon>Agaricomycetidae</taxon>
        <taxon>Agaricales</taxon>
        <taxon>Agaricineae</taxon>
        <taxon>Hymenogastraceae</taxon>
        <taxon>Gymnopilus</taxon>
    </lineage>
</organism>
<feature type="region of interest" description="Disordered" evidence="10">
    <location>
        <begin position="1"/>
        <end position="43"/>
    </location>
</feature>
<dbReference type="GO" id="GO:0006511">
    <property type="term" value="P:ubiquitin-dependent protein catabolic process"/>
    <property type="evidence" value="ECO:0007669"/>
    <property type="project" value="TreeGrafter"/>
</dbReference>
<evidence type="ECO:0000256" key="7">
    <source>
        <dbReference type="ARBA" id="ARBA00023242"/>
    </source>
</evidence>
<dbReference type="EMBL" id="NHYE01000963">
    <property type="protein sequence ID" value="PPR01144.1"/>
    <property type="molecule type" value="Genomic_DNA"/>
</dbReference>
<evidence type="ECO:0000256" key="5">
    <source>
        <dbReference type="ARBA" id="ARBA00022786"/>
    </source>
</evidence>
<comment type="caution">
    <text evidence="12">The sequence shown here is derived from an EMBL/GenBank/DDBJ whole genome shotgun (WGS) entry which is preliminary data.</text>
</comment>
<evidence type="ECO:0000313" key="13">
    <source>
        <dbReference type="Proteomes" id="UP000284706"/>
    </source>
</evidence>
<dbReference type="PANTHER" id="PTHR16079">
    <property type="entry name" value="UBIQUITIN LIGASE PROTEIN CHFR"/>
    <property type="match status" value="1"/>
</dbReference>
<name>A0A409YDT4_9AGAR</name>
<evidence type="ECO:0000256" key="8">
    <source>
        <dbReference type="ARBA" id="ARBA00023306"/>
    </source>
</evidence>
<dbReference type="InterPro" id="IPR052256">
    <property type="entry name" value="E3_ubiquitin-ligase_CHFR"/>
</dbReference>
<evidence type="ECO:0000256" key="10">
    <source>
        <dbReference type="SAM" id="MobiDB-lite"/>
    </source>
</evidence>
<dbReference type="STRING" id="231916.A0A409YDT4"/>
<keyword evidence="4 9" id="KW-0863">Zinc-finger</keyword>
<keyword evidence="6" id="KW-0862">Zinc</keyword>
<dbReference type="PANTHER" id="PTHR16079:SF4">
    <property type="entry name" value="E3 UBIQUITIN-PROTEIN LIGASE CHFR"/>
    <property type="match status" value="1"/>
</dbReference>
<dbReference type="OrthoDB" id="1305878at2759"/>
<dbReference type="SUPFAM" id="SSF57850">
    <property type="entry name" value="RING/U-box"/>
    <property type="match status" value="1"/>
</dbReference>
<feature type="compositionally biased region" description="Low complexity" evidence="10">
    <location>
        <begin position="15"/>
        <end position="29"/>
    </location>
</feature>
<evidence type="ECO:0000256" key="3">
    <source>
        <dbReference type="ARBA" id="ARBA00022723"/>
    </source>
</evidence>
<dbReference type="InParanoid" id="A0A409YDT4"/>
<evidence type="ECO:0000256" key="9">
    <source>
        <dbReference type="PROSITE-ProRule" id="PRU00175"/>
    </source>
</evidence>
<keyword evidence="13" id="KW-1185">Reference proteome</keyword>
<dbReference type="Gene3D" id="3.30.40.10">
    <property type="entry name" value="Zinc/RING finger domain, C3HC4 (zinc finger)"/>
    <property type="match status" value="1"/>
</dbReference>
<keyword evidence="2" id="KW-0808">Transferase</keyword>
<keyword evidence="8" id="KW-0131">Cell cycle</keyword>
<feature type="domain" description="RING-type" evidence="11">
    <location>
        <begin position="81"/>
        <end position="121"/>
    </location>
</feature>
<comment type="subcellular location">
    <subcellularLocation>
        <location evidence="1">Nucleus</location>
    </subcellularLocation>
</comment>
<dbReference type="GO" id="GO:0005634">
    <property type="term" value="C:nucleus"/>
    <property type="evidence" value="ECO:0007669"/>
    <property type="project" value="UniProtKB-SubCell"/>
</dbReference>
<dbReference type="AlphaFoldDB" id="A0A409YDT4"/>
<gene>
    <name evidence="12" type="ORF">CVT26_016045</name>
</gene>
<dbReference type="GO" id="GO:0008270">
    <property type="term" value="F:zinc ion binding"/>
    <property type="evidence" value="ECO:0007669"/>
    <property type="project" value="UniProtKB-KW"/>
</dbReference>
<dbReference type="GO" id="GO:0016567">
    <property type="term" value="P:protein ubiquitination"/>
    <property type="evidence" value="ECO:0007669"/>
    <property type="project" value="TreeGrafter"/>
</dbReference>
<evidence type="ECO:0000259" key="11">
    <source>
        <dbReference type="PROSITE" id="PS50089"/>
    </source>
</evidence>
<reference evidence="12 13" key="1">
    <citation type="journal article" date="2018" name="Evol. Lett.">
        <title>Horizontal gene cluster transfer increased hallucinogenic mushroom diversity.</title>
        <authorList>
            <person name="Reynolds H.T."/>
            <person name="Vijayakumar V."/>
            <person name="Gluck-Thaler E."/>
            <person name="Korotkin H.B."/>
            <person name="Matheny P.B."/>
            <person name="Slot J.C."/>
        </authorList>
    </citation>
    <scope>NUCLEOTIDE SEQUENCE [LARGE SCALE GENOMIC DNA]</scope>
    <source>
        <strain evidence="12 13">SRW20</strain>
    </source>
</reference>
<accession>A0A409YDT4</accession>
<dbReference type="PROSITE" id="PS50089">
    <property type="entry name" value="ZF_RING_2"/>
    <property type="match status" value="1"/>
</dbReference>
<evidence type="ECO:0000256" key="1">
    <source>
        <dbReference type="ARBA" id="ARBA00004123"/>
    </source>
</evidence>
<evidence type="ECO:0000313" key="12">
    <source>
        <dbReference type="EMBL" id="PPR01144.1"/>
    </source>
</evidence>
<dbReference type="InterPro" id="IPR013083">
    <property type="entry name" value="Znf_RING/FYVE/PHD"/>
</dbReference>
<sequence length="420" mass="46962">MSQHINALQAPSVFPDSSDPISTSSSTSSLKRRASDSFDFPGLGARKKMKEDIQASDKPTEMPRLDESSGFIEDIAQELQCGCCAELVYRPVLVMPCQHFFCGSCCTLWIRNGGTSCPACRGVAAVAMPFRAMQPVLDLLLRNAPHKERTLREREQADEVYKAGNTIRIPSPREASPPPDVERSTEYVYPCPHCLPNNPYDWRCPQPIPDPNSDPEHAWSVDNGIPPGHANCGNCETLLALRAPSTTKCDFCLVLFCGVGIQERCIAMPLLSQHPHNLSSHADLILSAEVYECFDGNTVEVEIMFEYLATHDISPRHIYRQIIQHIQSQPRGFAPLVELELFSDIHPTAPGQEPSGDPPRNRVCRMCAAEIFLWGLKEWWIRERRKGLLDASILNRKDCPEAGRCRRQKEDLGALLIKSQ</sequence>
<dbReference type="GO" id="GO:0004842">
    <property type="term" value="F:ubiquitin-protein transferase activity"/>
    <property type="evidence" value="ECO:0007669"/>
    <property type="project" value="TreeGrafter"/>
</dbReference>
<keyword evidence="5" id="KW-0833">Ubl conjugation pathway</keyword>
<evidence type="ECO:0000256" key="6">
    <source>
        <dbReference type="ARBA" id="ARBA00022833"/>
    </source>
</evidence>
<dbReference type="Pfam" id="PF00097">
    <property type="entry name" value="zf-C3HC4"/>
    <property type="match status" value="1"/>
</dbReference>
<dbReference type="InterPro" id="IPR040909">
    <property type="entry name" value="CHFR_Znf-CRD"/>
</dbReference>
<keyword evidence="7" id="KW-0539">Nucleus</keyword>
<evidence type="ECO:0000256" key="4">
    <source>
        <dbReference type="ARBA" id="ARBA00022771"/>
    </source>
</evidence>